<dbReference type="OrthoDB" id="3365698at2759"/>
<dbReference type="EMBL" id="KN838862">
    <property type="protein sequence ID" value="KIJ93151.1"/>
    <property type="molecule type" value="Genomic_DNA"/>
</dbReference>
<dbReference type="Gene3D" id="1.20.1280.50">
    <property type="match status" value="1"/>
</dbReference>
<proteinExistence type="predicted"/>
<protein>
    <recommendedName>
        <fullName evidence="3">F-box domain-containing protein</fullName>
    </recommendedName>
</protein>
<reference evidence="1 2" key="1">
    <citation type="submission" date="2014-04" db="EMBL/GenBank/DDBJ databases">
        <authorList>
            <consortium name="DOE Joint Genome Institute"/>
            <person name="Kuo A."/>
            <person name="Kohler A."/>
            <person name="Nagy L.G."/>
            <person name="Floudas D."/>
            <person name="Copeland A."/>
            <person name="Barry K.W."/>
            <person name="Cichocki N."/>
            <person name="Veneault-Fourrey C."/>
            <person name="LaButti K."/>
            <person name="Lindquist E.A."/>
            <person name="Lipzen A."/>
            <person name="Lundell T."/>
            <person name="Morin E."/>
            <person name="Murat C."/>
            <person name="Sun H."/>
            <person name="Tunlid A."/>
            <person name="Henrissat B."/>
            <person name="Grigoriev I.V."/>
            <person name="Hibbett D.S."/>
            <person name="Martin F."/>
            <person name="Nordberg H.P."/>
            <person name="Cantor M.N."/>
            <person name="Hua S.X."/>
        </authorList>
    </citation>
    <scope>NUCLEOTIDE SEQUENCE [LARGE SCALE GENOMIC DNA]</scope>
    <source>
        <strain evidence="1 2">LaAM-08-1</strain>
    </source>
</reference>
<dbReference type="SUPFAM" id="SSF81383">
    <property type="entry name" value="F-box domain"/>
    <property type="match status" value="1"/>
</dbReference>
<keyword evidence="2" id="KW-1185">Reference proteome</keyword>
<evidence type="ECO:0008006" key="3">
    <source>
        <dbReference type="Google" id="ProtNLM"/>
    </source>
</evidence>
<organism evidence="1 2">
    <name type="scientific">Laccaria amethystina LaAM-08-1</name>
    <dbReference type="NCBI Taxonomy" id="1095629"/>
    <lineage>
        <taxon>Eukaryota</taxon>
        <taxon>Fungi</taxon>
        <taxon>Dikarya</taxon>
        <taxon>Basidiomycota</taxon>
        <taxon>Agaricomycotina</taxon>
        <taxon>Agaricomycetes</taxon>
        <taxon>Agaricomycetidae</taxon>
        <taxon>Agaricales</taxon>
        <taxon>Agaricineae</taxon>
        <taxon>Hydnangiaceae</taxon>
        <taxon>Laccaria</taxon>
    </lineage>
</organism>
<dbReference type="Proteomes" id="UP000054477">
    <property type="component" value="Unassembled WGS sequence"/>
</dbReference>
<dbReference type="AlphaFoldDB" id="A0A0C9X669"/>
<gene>
    <name evidence="1" type="ORF">K443DRAFT_125699</name>
</gene>
<reference evidence="2" key="2">
    <citation type="submission" date="2015-01" db="EMBL/GenBank/DDBJ databases">
        <title>Evolutionary Origins and Diversification of the Mycorrhizal Mutualists.</title>
        <authorList>
            <consortium name="DOE Joint Genome Institute"/>
            <consortium name="Mycorrhizal Genomics Consortium"/>
            <person name="Kohler A."/>
            <person name="Kuo A."/>
            <person name="Nagy L.G."/>
            <person name="Floudas D."/>
            <person name="Copeland A."/>
            <person name="Barry K.W."/>
            <person name="Cichocki N."/>
            <person name="Veneault-Fourrey C."/>
            <person name="LaButti K."/>
            <person name="Lindquist E.A."/>
            <person name="Lipzen A."/>
            <person name="Lundell T."/>
            <person name="Morin E."/>
            <person name="Murat C."/>
            <person name="Riley R."/>
            <person name="Ohm R."/>
            <person name="Sun H."/>
            <person name="Tunlid A."/>
            <person name="Henrissat B."/>
            <person name="Grigoriev I.V."/>
            <person name="Hibbett D.S."/>
            <person name="Martin F."/>
        </authorList>
    </citation>
    <scope>NUCLEOTIDE SEQUENCE [LARGE SCALE GENOMIC DNA]</scope>
    <source>
        <strain evidence="2">LaAM-08-1</strain>
    </source>
</reference>
<dbReference type="InterPro" id="IPR036047">
    <property type="entry name" value="F-box-like_dom_sf"/>
</dbReference>
<dbReference type="HOGENOM" id="CLU_1713560_0_0_1"/>
<accession>A0A0C9X669</accession>
<sequence>MADAERERRRGGKDPAMNGLTVEHLPAEVLSNIFTFCIPDPLKDDTGGRTTLEILEDVCDAWKTITSSTPELWTIISVKFHAGTKKHDVEQAFNSTKLFLQRSGILPLRISIIDRYRSPSSDCASLLRLIAEHSKRWRYVHFEMPMRSHRLIN</sequence>
<evidence type="ECO:0000313" key="2">
    <source>
        <dbReference type="Proteomes" id="UP000054477"/>
    </source>
</evidence>
<name>A0A0C9X669_9AGAR</name>
<evidence type="ECO:0000313" key="1">
    <source>
        <dbReference type="EMBL" id="KIJ93151.1"/>
    </source>
</evidence>